<sequence length="972" mass="112369">MLYSFPNTYLIILYISISKALYITSLNYIRLIKYSFLLLPRINLNKMYPQRSTKFLLQLLFSFLFFQLQAQEKESMKIQFHLVDDFKKDLPNVSIQISNDSINNFNLTNEQGKATFQLNKGHYQVQFFHVAYTGKKIQLEVIINQEIEIALQQENNTLEEVIITATEGKDLSTKSIINRKAMEHLQPSSFADLMELLPGGLAKSPNLTNPNKVLIREFGTESNQYNTSSMGVQFVMDGQILNSDVDMLTAVNNTQTIGNGNIRVAQKLENNNQGVDMRTIPTNDIESVEVIRGIPTVSYGDLTSGLILIHRKSGQTNWQGRIKTDGFSKSYYLGKGFSINPTWDINTSIDYLNAQSDPRDLYENYHRVAASIRSKKTYNHGINKLIWKSNLDYNINLDNSKVDPDSGYDKTDYFKNNRQKISLSNNLEYIFTDNNLFKNIKLTTNIRQGIENIDQRIFVQHNGPTSVSITTEEGVNDGYFPEISFLSYTRTEGRPIDINTKLETNLQFNTHFIQHNIEAGLDFKYGHNYGRGEMFDPLKPPSTSSSLRPRSYKDIPANQNLALFVGDKLQAKINNHDLNLYGGMRVSKMLGLEESYALSKKVFVEPRLIFQWGLPEITIGKHALKTDITMGYGELFKQPTAIMLYPDKIYKDFIQLSYYHNNPDLRYVNYMTYIDDVTNKDLLAAKNIKKEIRFDFSYAKHEWFITYFDENMANGFRNDTYFLSHSYRRYDASNIIDPTEKPSIDNLPYEERTELLSRSQHANGSGTHKKGIEFGYYSPRFSTLNTKFTLTGAWFKVDYTNTIPVHEKPNRSQNGQSIPYVGIYKNDVGYLQSGLNYNFIVDTYLPSLDMNISTSFQGVLFKDEERANREAAPTHYYGTDGMIQPFLDSDRNDPYKRWLVRDVSATDNMSKHYNFDMRVNLKITKRIYREVRASLFVDKLVTYYSPYTFNGNKVYRKDQSDPYFGMELTYNF</sequence>
<organism evidence="4 5">
    <name type="scientific">Myroides guanonis</name>
    <dbReference type="NCBI Taxonomy" id="1150112"/>
    <lineage>
        <taxon>Bacteria</taxon>
        <taxon>Pseudomonadati</taxon>
        <taxon>Bacteroidota</taxon>
        <taxon>Flavobacteriia</taxon>
        <taxon>Flavobacteriales</taxon>
        <taxon>Flavobacteriaceae</taxon>
        <taxon>Myroides</taxon>
    </lineage>
</organism>
<evidence type="ECO:0000256" key="2">
    <source>
        <dbReference type="SAM" id="Phobius"/>
    </source>
</evidence>
<dbReference type="STRING" id="1150112.SAMN04487893_1095"/>
<dbReference type="InterPro" id="IPR012910">
    <property type="entry name" value="Plug_dom"/>
</dbReference>
<dbReference type="AlphaFoldDB" id="A0A1I3RT29"/>
<protein>
    <submittedName>
        <fullName evidence="4">CarboxypepD_reg-like domain-containing protein</fullName>
    </submittedName>
</protein>
<name>A0A1I3RT29_9FLAO</name>
<gene>
    <name evidence="4" type="ORF">SAMN04487893_1095</name>
</gene>
<feature type="transmembrane region" description="Helical" evidence="2">
    <location>
        <begin position="53"/>
        <end position="70"/>
    </location>
</feature>
<dbReference type="Proteomes" id="UP000243887">
    <property type="component" value="Unassembled WGS sequence"/>
</dbReference>
<proteinExistence type="predicted"/>
<dbReference type="PANTHER" id="PTHR30069:SF29">
    <property type="entry name" value="HEMOGLOBIN AND HEMOGLOBIN-HAPTOGLOBIN-BINDING PROTEIN 1-RELATED"/>
    <property type="match status" value="1"/>
</dbReference>
<dbReference type="GO" id="GO:0044718">
    <property type="term" value="P:siderophore transmembrane transport"/>
    <property type="evidence" value="ECO:0007669"/>
    <property type="project" value="TreeGrafter"/>
</dbReference>
<dbReference type="GO" id="GO:0009279">
    <property type="term" value="C:cell outer membrane"/>
    <property type="evidence" value="ECO:0007669"/>
    <property type="project" value="TreeGrafter"/>
</dbReference>
<evidence type="ECO:0000313" key="4">
    <source>
        <dbReference type="EMBL" id="SFJ49703.1"/>
    </source>
</evidence>
<feature type="domain" description="TonB-dependent receptor plug" evidence="3">
    <location>
        <begin position="173"/>
        <end position="302"/>
    </location>
</feature>
<feature type="transmembrane region" description="Helical" evidence="2">
    <location>
        <begin position="12"/>
        <end position="32"/>
    </location>
</feature>
<dbReference type="EMBL" id="FORU01000009">
    <property type="protein sequence ID" value="SFJ49703.1"/>
    <property type="molecule type" value="Genomic_DNA"/>
</dbReference>
<keyword evidence="5" id="KW-1185">Reference proteome</keyword>
<dbReference type="Gene3D" id="2.170.130.10">
    <property type="entry name" value="TonB-dependent receptor, plug domain"/>
    <property type="match status" value="1"/>
</dbReference>
<evidence type="ECO:0000313" key="5">
    <source>
        <dbReference type="Proteomes" id="UP000243887"/>
    </source>
</evidence>
<keyword evidence="2" id="KW-0812">Transmembrane</keyword>
<dbReference type="GO" id="GO:0015344">
    <property type="term" value="F:siderophore uptake transmembrane transporter activity"/>
    <property type="evidence" value="ECO:0007669"/>
    <property type="project" value="TreeGrafter"/>
</dbReference>
<evidence type="ECO:0000259" key="3">
    <source>
        <dbReference type="Pfam" id="PF07715"/>
    </source>
</evidence>
<accession>A0A1I3RT29</accession>
<dbReference type="PANTHER" id="PTHR30069">
    <property type="entry name" value="TONB-DEPENDENT OUTER MEMBRANE RECEPTOR"/>
    <property type="match status" value="1"/>
</dbReference>
<evidence type="ECO:0000256" key="1">
    <source>
        <dbReference type="ARBA" id="ARBA00022729"/>
    </source>
</evidence>
<keyword evidence="2" id="KW-1133">Transmembrane helix</keyword>
<reference evidence="5" key="1">
    <citation type="submission" date="2016-10" db="EMBL/GenBank/DDBJ databases">
        <authorList>
            <person name="Varghese N."/>
            <person name="Submissions S."/>
        </authorList>
    </citation>
    <scope>NUCLEOTIDE SEQUENCE [LARGE SCALE GENOMIC DNA]</scope>
    <source>
        <strain evidence="5">DSM 26542</strain>
    </source>
</reference>
<keyword evidence="1" id="KW-0732">Signal</keyword>
<keyword evidence="2" id="KW-0472">Membrane</keyword>
<dbReference type="InterPro" id="IPR008969">
    <property type="entry name" value="CarboxyPept-like_regulatory"/>
</dbReference>
<dbReference type="Pfam" id="PF07715">
    <property type="entry name" value="Plug"/>
    <property type="match status" value="1"/>
</dbReference>
<dbReference type="SUPFAM" id="SSF56935">
    <property type="entry name" value="Porins"/>
    <property type="match status" value="1"/>
</dbReference>
<dbReference type="SUPFAM" id="SSF49464">
    <property type="entry name" value="Carboxypeptidase regulatory domain-like"/>
    <property type="match status" value="1"/>
</dbReference>
<dbReference type="InterPro" id="IPR039426">
    <property type="entry name" value="TonB-dep_rcpt-like"/>
</dbReference>
<dbReference type="InterPro" id="IPR037066">
    <property type="entry name" value="Plug_dom_sf"/>
</dbReference>